<organism evidence="7 8">
    <name type="scientific">Kerstersia gyiorum</name>
    <dbReference type="NCBI Taxonomy" id="206506"/>
    <lineage>
        <taxon>Bacteria</taxon>
        <taxon>Pseudomonadati</taxon>
        <taxon>Pseudomonadota</taxon>
        <taxon>Betaproteobacteria</taxon>
        <taxon>Burkholderiales</taxon>
        <taxon>Alcaligenaceae</taxon>
        <taxon>Kerstersia</taxon>
    </lineage>
</organism>
<dbReference type="Proteomes" id="UP000292039">
    <property type="component" value="Unassembled WGS sequence"/>
</dbReference>
<evidence type="ECO:0000313" key="8">
    <source>
        <dbReference type="Proteomes" id="UP000292039"/>
    </source>
</evidence>
<keyword evidence="3" id="KW-0479">Metal-binding</keyword>
<accession>A0A4Q7MKF7</accession>
<dbReference type="PANTHER" id="PTHR30096:SF0">
    <property type="entry name" value="4,5-DOPA DIOXYGENASE EXTRADIOL-LIKE PROTEIN"/>
    <property type="match status" value="1"/>
</dbReference>
<keyword evidence="7" id="KW-0223">Dioxygenase</keyword>
<comment type="similarity">
    <text evidence="2">Belongs to the DODA-type extradiol aromatic ring-opening dioxygenase family.</text>
</comment>
<evidence type="ECO:0000256" key="4">
    <source>
        <dbReference type="ARBA" id="ARBA00022833"/>
    </source>
</evidence>
<dbReference type="RefSeq" id="WP_130487367.1">
    <property type="nucleotide sequence ID" value="NZ_CBCSEB010000008.1"/>
</dbReference>
<gene>
    <name evidence="7" type="ORF">EV679_2455</name>
</gene>
<evidence type="ECO:0000313" key="7">
    <source>
        <dbReference type="EMBL" id="RZS67242.1"/>
    </source>
</evidence>
<comment type="caution">
    <text evidence="7">The sequence shown here is derived from an EMBL/GenBank/DDBJ whole genome shotgun (WGS) entry which is preliminary data.</text>
</comment>
<name>A0A4Q7MKF7_9BURK</name>
<comment type="cofactor">
    <cofactor evidence="1">
        <name>Zn(2+)</name>
        <dbReference type="ChEBI" id="CHEBI:29105"/>
    </cofactor>
</comment>
<dbReference type="EMBL" id="SGWZ01000004">
    <property type="protein sequence ID" value="RZS67242.1"/>
    <property type="molecule type" value="Genomic_DNA"/>
</dbReference>
<dbReference type="InterPro" id="IPR014436">
    <property type="entry name" value="Extradiol_dOase_DODA"/>
</dbReference>
<keyword evidence="4" id="KW-0862">Zinc</keyword>
<dbReference type="GO" id="GO:0008270">
    <property type="term" value="F:zinc ion binding"/>
    <property type="evidence" value="ECO:0007669"/>
    <property type="project" value="InterPro"/>
</dbReference>
<dbReference type="SUPFAM" id="SSF53213">
    <property type="entry name" value="LigB-like"/>
    <property type="match status" value="1"/>
</dbReference>
<dbReference type="InterPro" id="IPR004183">
    <property type="entry name" value="Xdiol_dOase_suB"/>
</dbReference>
<keyword evidence="5" id="KW-0560">Oxidoreductase</keyword>
<dbReference type="PIRSF" id="PIRSF006157">
    <property type="entry name" value="Doxgns_DODA"/>
    <property type="match status" value="1"/>
</dbReference>
<feature type="domain" description="Extradiol ring-cleavage dioxygenase class III enzyme subunit B" evidence="6">
    <location>
        <begin position="31"/>
        <end position="251"/>
    </location>
</feature>
<evidence type="ECO:0000256" key="5">
    <source>
        <dbReference type="ARBA" id="ARBA00023002"/>
    </source>
</evidence>
<evidence type="ECO:0000256" key="2">
    <source>
        <dbReference type="ARBA" id="ARBA00007581"/>
    </source>
</evidence>
<dbReference type="GO" id="GO:0008198">
    <property type="term" value="F:ferrous iron binding"/>
    <property type="evidence" value="ECO:0007669"/>
    <property type="project" value="InterPro"/>
</dbReference>
<protein>
    <submittedName>
        <fullName evidence="7">Aromatic ring-opening dioxygenase catalytic subunit (LigB family)</fullName>
    </submittedName>
</protein>
<dbReference type="PANTHER" id="PTHR30096">
    <property type="entry name" value="4,5-DOPA DIOXYGENASE EXTRADIOL-LIKE PROTEIN"/>
    <property type="match status" value="1"/>
</dbReference>
<proteinExistence type="inferred from homology"/>
<sequence>MTSPLPTFFISHGGGPWPWMDGMLDGPYAGLAQSLRRLPEDAGGAPRAILMVSAHWEAPAFTVQSHPRPPMIYDYYGFPEHTYHVEYPAPGDLGLALEVENLIRAAGLPVACDAERGYDHGVYSPMVVAYPDARMPIVQLSLMAGLEPQIHVALGRVLAPLRRVGVLIIGSGLSYHNLRAFGPQARESSTAFDAWLCEAMALPAQARTQALLDWESAPYARQVHPREEHLLPLMVAVGAAEHEPAALSYHETGFRGGVTVSSFRFGAAAVA</sequence>
<dbReference type="CDD" id="cd07363">
    <property type="entry name" value="45_DOPA_Dioxygenase"/>
    <property type="match status" value="1"/>
</dbReference>
<evidence type="ECO:0000256" key="1">
    <source>
        <dbReference type="ARBA" id="ARBA00001947"/>
    </source>
</evidence>
<dbReference type="Pfam" id="PF02900">
    <property type="entry name" value="LigB"/>
    <property type="match status" value="1"/>
</dbReference>
<dbReference type="Gene3D" id="3.40.830.10">
    <property type="entry name" value="LigB-like"/>
    <property type="match status" value="1"/>
</dbReference>
<evidence type="ECO:0000256" key="3">
    <source>
        <dbReference type="ARBA" id="ARBA00022723"/>
    </source>
</evidence>
<evidence type="ECO:0000259" key="6">
    <source>
        <dbReference type="Pfam" id="PF02900"/>
    </source>
</evidence>
<reference evidence="7 8" key="1">
    <citation type="submission" date="2019-02" db="EMBL/GenBank/DDBJ databases">
        <title>Genomic Encyclopedia of Type Strains, Phase IV (KMG-IV): sequencing the most valuable type-strain genomes for metagenomic binning, comparative biology and taxonomic classification.</title>
        <authorList>
            <person name="Goeker M."/>
        </authorList>
    </citation>
    <scope>NUCLEOTIDE SEQUENCE [LARGE SCALE GENOMIC DNA]</scope>
    <source>
        <strain evidence="7 8">DSM 16618</strain>
    </source>
</reference>
<dbReference type="AlphaFoldDB" id="A0A4Q7MKF7"/>
<dbReference type="GO" id="GO:0016702">
    <property type="term" value="F:oxidoreductase activity, acting on single donors with incorporation of molecular oxygen, incorporation of two atoms of oxygen"/>
    <property type="evidence" value="ECO:0007669"/>
    <property type="project" value="UniProtKB-ARBA"/>
</dbReference>